<dbReference type="Proteomes" id="UP000316270">
    <property type="component" value="Chromosome 9"/>
</dbReference>
<dbReference type="OrthoDB" id="27483at2759"/>
<proteinExistence type="predicted"/>
<protein>
    <submittedName>
        <fullName evidence="1">Uncharacterized protein</fullName>
    </submittedName>
</protein>
<accession>A0A517LCP9</accession>
<organism evidence="1 2">
    <name type="scientific">Venturia effusa</name>
    <dbReference type="NCBI Taxonomy" id="50376"/>
    <lineage>
        <taxon>Eukaryota</taxon>
        <taxon>Fungi</taxon>
        <taxon>Dikarya</taxon>
        <taxon>Ascomycota</taxon>
        <taxon>Pezizomycotina</taxon>
        <taxon>Dothideomycetes</taxon>
        <taxon>Pleosporomycetidae</taxon>
        <taxon>Venturiales</taxon>
        <taxon>Venturiaceae</taxon>
        <taxon>Venturia</taxon>
    </lineage>
</organism>
<reference evidence="1 2" key="1">
    <citation type="submission" date="2019-07" db="EMBL/GenBank/DDBJ databases">
        <title>Finished genome of Venturia effusa.</title>
        <authorList>
            <person name="Young C.A."/>
            <person name="Cox M.P."/>
            <person name="Ganley A.R.D."/>
            <person name="David W.J."/>
        </authorList>
    </citation>
    <scope>NUCLEOTIDE SEQUENCE [LARGE SCALE GENOMIC DNA]</scope>
    <source>
        <strain evidence="2">albino</strain>
    </source>
</reference>
<evidence type="ECO:0000313" key="1">
    <source>
        <dbReference type="EMBL" id="QDS73392.1"/>
    </source>
</evidence>
<name>A0A517LCP9_9PEZI</name>
<keyword evidence="2" id="KW-1185">Reference proteome</keyword>
<dbReference type="AlphaFoldDB" id="A0A517LCP9"/>
<sequence length="726" mass="83423">MSSIAWYSDLSVQFKPVSSGYRLMAFYKLFDKSRRVVCSSSVYAANKMKFEQLLRLWREKVDTRKHSKKFILLLDQKGTSHSSHPAYLEGPNSLLVQRLHSSCSSNGFHVFLARMKRVQRAPAGDQYGYDSDRHNSYKQPVMTLKKLYTCDGRGQRLAAYSSLSELDIQDILQPDPFSAPPTSTYAHMSPFPVDYDDPPLVLQRYIHQVVVLIPTENLLTLITPPSFATLLGTVCERTITDPTNPGLRTTALNMIDWALESRVPEKDCFFEVAVRWCLSLEDNYLLIKATNSGITNEGGNAAFLLEIVANHKEDYADLEQPDWQQSLGAIASGIRSLQKLQNCLREFGKELEAGLHQTSFEIWSHSIIDDHLTRRQTFRLADSSAVCWMLQNRDPDWIDDLRLLLDIMLNRELVKPRVLRETYQHIVSQNAKFLTSKTRDLEQEGAEDKIKDVLSILETAIDLGLHAEVISVLRKSIANIEADHGYTPNHIAVLRTVSEYIKLGKKYESLLDPVSRDLTTILLERAIRECMEEIPPQQSDWSRKDKGCGCSHCEKVVEFLAEPEEESKEFSFTTQEVEHIFERINKAHFELKGDKFRPYKKHALITFRKTTFQYDRRLMSWKGKFDRLREAWKPLQEESTYLKRLLGKRYQELVLLLKLRACWHEKAQHLKSAPTEADHATGTKVPKMAMKKRKKSGFEHFAEWTAARGGTTPAKRIVEPPVHLGF</sequence>
<evidence type="ECO:0000313" key="2">
    <source>
        <dbReference type="Proteomes" id="UP000316270"/>
    </source>
</evidence>
<gene>
    <name evidence="1" type="ORF">FKW77_007674</name>
</gene>
<dbReference type="EMBL" id="CP042193">
    <property type="protein sequence ID" value="QDS73392.1"/>
    <property type="molecule type" value="Genomic_DNA"/>
</dbReference>